<dbReference type="CDD" id="cd17535">
    <property type="entry name" value="REC_NarL-like"/>
    <property type="match status" value="1"/>
</dbReference>
<dbReference type="SUPFAM" id="SSF52172">
    <property type="entry name" value="CheY-like"/>
    <property type="match status" value="1"/>
</dbReference>
<evidence type="ECO:0000259" key="4">
    <source>
        <dbReference type="PROSITE" id="PS50043"/>
    </source>
</evidence>
<evidence type="ECO:0000256" key="3">
    <source>
        <dbReference type="PROSITE-ProRule" id="PRU00169"/>
    </source>
</evidence>
<dbReference type="InterPro" id="IPR051015">
    <property type="entry name" value="EvgA-like"/>
</dbReference>
<dbReference type="EMBL" id="JABBMT010000014">
    <property type="protein sequence ID" value="NMM41243.1"/>
    <property type="molecule type" value="Genomic_DNA"/>
</dbReference>
<gene>
    <name evidence="6" type="ORF">HHO47_10510</name>
</gene>
<dbReference type="PRINTS" id="PR00038">
    <property type="entry name" value="HTHLUXR"/>
</dbReference>
<reference evidence="6" key="1">
    <citation type="submission" date="2020-04" db="EMBL/GenBank/DDBJ databases">
        <title>Genome Sequencing for Pseudoaltermonas arctica.</title>
        <authorList>
            <person name="Elkins N.S."/>
        </authorList>
    </citation>
    <scope>NUCLEOTIDE SEQUENCE [LARGE SCALE GENOMIC DNA]</scope>
    <source>
        <strain evidence="6">NEC-BIFX-2020_0012</strain>
    </source>
</reference>
<dbReference type="InterPro" id="IPR000792">
    <property type="entry name" value="Tscrpt_reg_LuxR_C"/>
</dbReference>
<proteinExistence type="predicted"/>
<dbReference type="RefSeq" id="WP_169020268.1">
    <property type="nucleotide sequence ID" value="NZ_JABBMT010000014.1"/>
</dbReference>
<sequence>MSLTVSTIIADDHPLFRNALRQAAATSVPEQHIKEASDIDGLFTLLTEHPEIELIFLDLTIPGANGLQALSQLRNRYPDIVVIMVSANETPTIIKQAMSLGAAGYIPKSSSLDIISEAINHVLNGDSWLPPEIDLTDIVINDEQSSFARNLERLTPQQYRVLAMIADGLLNKQIAFKMSIQETTIKQHVSAILRKLNVYNRTQAGILFNQLSQVGKTEGSQ</sequence>
<dbReference type="Proteomes" id="UP000570493">
    <property type="component" value="Unassembled WGS sequence"/>
</dbReference>
<dbReference type="Gene3D" id="3.40.50.2300">
    <property type="match status" value="1"/>
</dbReference>
<dbReference type="PROSITE" id="PS50110">
    <property type="entry name" value="RESPONSE_REGULATORY"/>
    <property type="match status" value="1"/>
</dbReference>
<dbReference type="GO" id="GO:0000160">
    <property type="term" value="P:phosphorelay signal transduction system"/>
    <property type="evidence" value="ECO:0007669"/>
    <property type="project" value="InterPro"/>
</dbReference>
<dbReference type="PANTHER" id="PTHR45566">
    <property type="entry name" value="HTH-TYPE TRANSCRIPTIONAL REGULATOR YHJB-RELATED"/>
    <property type="match status" value="1"/>
</dbReference>
<dbReference type="PANTHER" id="PTHR45566:SF1">
    <property type="entry name" value="HTH-TYPE TRANSCRIPTIONAL REGULATOR YHJB-RELATED"/>
    <property type="match status" value="1"/>
</dbReference>
<dbReference type="SMART" id="SM00421">
    <property type="entry name" value="HTH_LUXR"/>
    <property type="match status" value="1"/>
</dbReference>
<comment type="caution">
    <text evidence="6">The sequence shown here is derived from an EMBL/GenBank/DDBJ whole genome shotgun (WGS) entry which is preliminary data.</text>
</comment>
<dbReference type="AlphaFoldDB" id="A0A7Y0HCB1"/>
<evidence type="ECO:0000256" key="1">
    <source>
        <dbReference type="ARBA" id="ARBA00022553"/>
    </source>
</evidence>
<dbReference type="InterPro" id="IPR001789">
    <property type="entry name" value="Sig_transdc_resp-reg_receiver"/>
</dbReference>
<dbReference type="Pfam" id="PF00072">
    <property type="entry name" value="Response_reg"/>
    <property type="match status" value="1"/>
</dbReference>
<feature type="domain" description="Response regulatory" evidence="5">
    <location>
        <begin position="6"/>
        <end position="123"/>
    </location>
</feature>
<dbReference type="InterPro" id="IPR016032">
    <property type="entry name" value="Sig_transdc_resp-reg_C-effctor"/>
</dbReference>
<evidence type="ECO:0000313" key="7">
    <source>
        <dbReference type="Proteomes" id="UP000570493"/>
    </source>
</evidence>
<dbReference type="InterPro" id="IPR058245">
    <property type="entry name" value="NreC/VraR/RcsB-like_REC"/>
</dbReference>
<dbReference type="PROSITE" id="PS50043">
    <property type="entry name" value="HTH_LUXR_2"/>
    <property type="match status" value="1"/>
</dbReference>
<dbReference type="PROSITE" id="PS00622">
    <property type="entry name" value="HTH_LUXR_1"/>
    <property type="match status" value="1"/>
</dbReference>
<dbReference type="Pfam" id="PF00196">
    <property type="entry name" value="GerE"/>
    <property type="match status" value="1"/>
</dbReference>
<protein>
    <submittedName>
        <fullName evidence="6">Response regulator transcription factor</fullName>
    </submittedName>
</protein>
<dbReference type="GO" id="GO:0006355">
    <property type="term" value="P:regulation of DNA-templated transcription"/>
    <property type="evidence" value="ECO:0007669"/>
    <property type="project" value="InterPro"/>
</dbReference>
<evidence type="ECO:0000313" key="6">
    <source>
        <dbReference type="EMBL" id="NMM41243.1"/>
    </source>
</evidence>
<keyword evidence="7" id="KW-1185">Reference proteome</keyword>
<dbReference type="InterPro" id="IPR011006">
    <property type="entry name" value="CheY-like_superfamily"/>
</dbReference>
<keyword evidence="2" id="KW-0238">DNA-binding</keyword>
<evidence type="ECO:0000256" key="2">
    <source>
        <dbReference type="ARBA" id="ARBA00023125"/>
    </source>
</evidence>
<evidence type="ECO:0000259" key="5">
    <source>
        <dbReference type="PROSITE" id="PS50110"/>
    </source>
</evidence>
<dbReference type="GO" id="GO:0003677">
    <property type="term" value="F:DNA binding"/>
    <property type="evidence" value="ECO:0007669"/>
    <property type="project" value="UniProtKB-KW"/>
</dbReference>
<keyword evidence="1 3" id="KW-0597">Phosphoprotein</keyword>
<accession>A0A7Y0HCB1</accession>
<dbReference type="SMART" id="SM00448">
    <property type="entry name" value="REC"/>
    <property type="match status" value="1"/>
</dbReference>
<dbReference type="SUPFAM" id="SSF46894">
    <property type="entry name" value="C-terminal effector domain of the bipartite response regulators"/>
    <property type="match status" value="1"/>
</dbReference>
<name>A0A7Y0HCB1_9GAMM</name>
<organism evidence="6 7">
    <name type="scientific">Pseudoalteromonas arctica</name>
    <dbReference type="NCBI Taxonomy" id="394751"/>
    <lineage>
        <taxon>Bacteria</taxon>
        <taxon>Pseudomonadati</taxon>
        <taxon>Pseudomonadota</taxon>
        <taxon>Gammaproteobacteria</taxon>
        <taxon>Alteromonadales</taxon>
        <taxon>Pseudoalteromonadaceae</taxon>
        <taxon>Pseudoalteromonas</taxon>
    </lineage>
</organism>
<feature type="domain" description="HTH luxR-type" evidence="4">
    <location>
        <begin position="147"/>
        <end position="212"/>
    </location>
</feature>
<feature type="modified residue" description="4-aspartylphosphate" evidence="3">
    <location>
        <position position="58"/>
    </location>
</feature>
<dbReference type="CDD" id="cd06170">
    <property type="entry name" value="LuxR_C_like"/>
    <property type="match status" value="1"/>
</dbReference>